<feature type="transmembrane region" description="Helical" evidence="2">
    <location>
        <begin position="217"/>
        <end position="240"/>
    </location>
</feature>
<keyword evidence="2" id="KW-0472">Membrane</keyword>
<evidence type="ECO:0000256" key="1">
    <source>
        <dbReference type="SAM" id="MobiDB-lite"/>
    </source>
</evidence>
<keyword evidence="2" id="KW-0812">Transmembrane</keyword>
<dbReference type="EMBL" id="AYKW01000045">
    <property type="protein sequence ID" value="PIL26315.1"/>
    <property type="molecule type" value="Genomic_DNA"/>
</dbReference>
<gene>
    <name evidence="4" type="ORF">GSI_12071</name>
</gene>
<comment type="caution">
    <text evidence="4">The sequence shown here is derived from an EMBL/GenBank/DDBJ whole genome shotgun (WGS) entry which is preliminary data.</text>
</comment>
<feature type="transmembrane region" description="Helical" evidence="2">
    <location>
        <begin position="135"/>
        <end position="156"/>
    </location>
</feature>
<name>A0A2G8RXS6_9APHY</name>
<keyword evidence="2" id="KW-1133">Transmembrane helix</keyword>
<feature type="transmembrane region" description="Helical" evidence="2">
    <location>
        <begin position="176"/>
        <end position="196"/>
    </location>
</feature>
<evidence type="ECO:0000313" key="4">
    <source>
        <dbReference type="EMBL" id="PIL26315.1"/>
    </source>
</evidence>
<evidence type="ECO:0000256" key="2">
    <source>
        <dbReference type="SAM" id="Phobius"/>
    </source>
</evidence>
<feature type="domain" description="Heterokaryon incompatibility" evidence="3">
    <location>
        <begin position="372"/>
        <end position="459"/>
    </location>
</feature>
<feature type="transmembrane region" description="Helical" evidence="2">
    <location>
        <begin position="15"/>
        <end position="41"/>
    </location>
</feature>
<dbReference type="AlphaFoldDB" id="A0A2G8RXS6"/>
<feature type="region of interest" description="Disordered" evidence="1">
    <location>
        <begin position="930"/>
        <end position="958"/>
    </location>
</feature>
<protein>
    <recommendedName>
        <fullName evidence="3">Heterokaryon incompatibility domain-containing protein</fullName>
    </recommendedName>
</protein>
<feature type="compositionally biased region" description="Polar residues" evidence="1">
    <location>
        <begin position="947"/>
        <end position="958"/>
    </location>
</feature>
<evidence type="ECO:0000313" key="5">
    <source>
        <dbReference type="Proteomes" id="UP000230002"/>
    </source>
</evidence>
<organism evidence="4 5">
    <name type="scientific">Ganoderma sinense ZZ0214-1</name>
    <dbReference type="NCBI Taxonomy" id="1077348"/>
    <lineage>
        <taxon>Eukaryota</taxon>
        <taxon>Fungi</taxon>
        <taxon>Dikarya</taxon>
        <taxon>Basidiomycota</taxon>
        <taxon>Agaricomycotina</taxon>
        <taxon>Agaricomycetes</taxon>
        <taxon>Polyporales</taxon>
        <taxon>Polyporaceae</taxon>
        <taxon>Ganoderma</taxon>
    </lineage>
</organism>
<dbReference type="Proteomes" id="UP000230002">
    <property type="component" value="Unassembled WGS sequence"/>
</dbReference>
<dbReference type="PANTHER" id="PTHR10622">
    <property type="entry name" value="HET DOMAIN-CONTAINING PROTEIN"/>
    <property type="match status" value="1"/>
</dbReference>
<proteinExistence type="predicted"/>
<reference evidence="4 5" key="1">
    <citation type="journal article" date="2015" name="Sci. Rep.">
        <title>Chromosome-level genome map provides insights into diverse defense mechanisms in the medicinal fungus Ganoderma sinense.</title>
        <authorList>
            <person name="Zhu Y."/>
            <person name="Xu J."/>
            <person name="Sun C."/>
            <person name="Zhou S."/>
            <person name="Xu H."/>
            <person name="Nelson D.R."/>
            <person name="Qian J."/>
            <person name="Song J."/>
            <person name="Luo H."/>
            <person name="Xiang L."/>
            <person name="Li Y."/>
            <person name="Xu Z."/>
            <person name="Ji A."/>
            <person name="Wang L."/>
            <person name="Lu S."/>
            <person name="Hayward A."/>
            <person name="Sun W."/>
            <person name="Li X."/>
            <person name="Schwartz D.C."/>
            <person name="Wang Y."/>
            <person name="Chen S."/>
        </authorList>
    </citation>
    <scope>NUCLEOTIDE SEQUENCE [LARGE SCALE GENOMIC DNA]</scope>
    <source>
        <strain evidence="4 5">ZZ0214-1</strain>
    </source>
</reference>
<evidence type="ECO:0000259" key="3">
    <source>
        <dbReference type="Pfam" id="PF06985"/>
    </source>
</evidence>
<dbReference type="PANTHER" id="PTHR10622:SF10">
    <property type="entry name" value="HET DOMAIN-CONTAINING PROTEIN"/>
    <property type="match status" value="1"/>
</dbReference>
<dbReference type="STRING" id="1077348.A0A2G8RXS6"/>
<dbReference type="OrthoDB" id="2749026at2759"/>
<feature type="transmembrane region" description="Helical" evidence="2">
    <location>
        <begin position="105"/>
        <end position="128"/>
    </location>
</feature>
<dbReference type="Pfam" id="PF06985">
    <property type="entry name" value="HET"/>
    <property type="match status" value="1"/>
</dbReference>
<accession>A0A2G8RXS6</accession>
<keyword evidence="5" id="KW-1185">Reference proteome</keyword>
<sequence length="958" mass="107643">MPDHDTDAAFPLPKALLIALFLESVLFGIFAVLYGISFWILRSRRQHPRSSKIDKWLLGTGTVMFILTVIHMAIDVQRAIDGFIEHGGTPGGTTTFFKRLNDPLFIAKLAIYNTQTLVGDAFVIYRLYVVYNRKWWIAVLPLSLLAGTAVVAYGIPVTVARVGGSDNIFSPQITPWITSFFALTLATNVLATILLSGRIMWSNYKVRLYHSGVRFNVLETIIQSAALYSAALISLLATYVSRSNAQYVCLDTLQPIIGITFTLIIIRVGLGERAGEQSKRHTAPVNVAGSPTPFASPLDHERPFSLRPLAVKVSVSKKYDRASFDVYEQMRAANGVERGPDVESGVRTMWLLSTDRVELHSFARNYDAVGGYVILSHTWDGNEQTFQEVRTIAERCRASGTNPRDDPALSPKIRNLCILAEKHGYRWVWDDSCCIDKTSSSELSEAVNSMYRWYNYAYLADVPSDDDLHAKDSAFRKSRWHTRGWTLQELIAPDFLIFLSADWCQLGNRADLAVLLWDITLVPVEVFTGVTTRVEDEAYSLMGIFGVNMPTNYGEGRKAFIRLQYEIMQHGCDMSLFAFGYRVKQDNYDLLFRPQDRVSHHRKYLMANSPHDLDSGVDYVPALRVRAEDKSQYPPPPDSMVTGPFDGVELPSATVTNYGIQFRLPIYEADGITIAVILCRGNGRHIGMFLTRDSEGKDPTRPRYFTGCAYSEPSTGPATYVARLADLGDDLYGLTFNGKPVNASWRTIYVVPAPSALDYEDRTIPSLILNCNPVSRFRIPRWLIARLTDLQFEFDQIRNSKDLQVVTILHRHKGDNYIFVSLGSCTKHCGSDSRPSPRLWAKVDVAFLATVDTFDHDCSEDHLDSESWTTRSKVFGDADRRVRLSFVPSTRMLATVLEVHLELLGSVFEEMLRDPAVSFPSLEDLERAIPHPTPLSDDLVPSFPRRSPSQTQLSLAKP</sequence>
<dbReference type="InterPro" id="IPR010730">
    <property type="entry name" value="HET"/>
</dbReference>
<feature type="transmembrane region" description="Helical" evidence="2">
    <location>
        <begin position="53"/>
        <end position="74"/>
    </location>
</feature>